<dbReference type="SUPFAM" id="SSF55298">
    <property type="entry name" value="YjgF-like"/>
    <property type="match status" value="1"/>
</dbReference>
<sequence length="71" mass="7850">MVTSTIRVTAPVTDMRDKAEYERVEREALAGVEPPHSLIGITSPAWPGMVVEVEVTAGVPNWMRIARFILT</sequence>
<reference evidence="1 2" key="1">
    <citation type="journal article" date="2019" name="Emerg. Microbes Infect.">
        <title>Comprehensive subspecies identification of 175 nontuberculous mycobacteria species based on 7547 genomic profiles.</title>
        <authorList>
            <person name="Matsumoto Y."/>
            <person name="Kinjo T."/>
            <person name="Motooka D."/>
            <person name="Nabeya D."/>
            <person name="Jung N."/>
            <person name="Uechi K."/>
            <person name="Horii T."/>
            <person name="Iida T."/>
            <person name="Fujita J."/>
            <person name="Nakamura S."/>
        </authorList>
    </citation>
    <scope>NUCLEOTIDE SEQUENCE [LARGE SCALE GENOMIC DNA]</scope>
    <source>
        <strain evidence="1 2">JCM 17783</strain>
    </source>
</reference>
<evidence type="ECO:0000313" key="2">
    <source>
        <dbReference type="Proteomes" id="UP000467130"/>
    </source>
</evidence>
<dbReference type="RefSeq" id="WP_197939539.1">
    <property type="nucleotide sequence ID" value="NZ_AP022587.1"/>
</dbReference>
<dbReference type="KEGG" id="msto:MSTO_36570"/>
<name>A0A7I7QBI2_9MYCO</name>
<protein>
    <submittedName>
        <fullName evidence="1">Uncharacterized protein</fullName>
    </submittedName>
</protein>
<dbReference type="EMBL" id="AP022587">
    <property type="protein sequence ID" value="BBY23452.1"/>
    <property type="molecule type" value="Genomic_DNA"/>
</dbReference>
<dbReference type="InterPro" id="IPR035959">
    <property type="entry name" value="RutC-like_sf"/>
</dbReference>
<organism evidence="1 2">
    <name type="scientific">Mycobacterium stomatepiae</name>
    <dbReference type="NCBI Taxonomy" id="470076"/>
    <lineage>
        <taxon>Bacteria</taxon>
        <taxon>Bacillati</taxon>
        <taxon>Actinomycetota</taxon>
        <taxon>Actinomycetes</taxon>
        <taxon>Mycobacteriales</taxon>
        <taxon>Mycobacteriaceae</taxon>
        <taxon>Mycobacterium</taxon>
        <taxon>Mycobacterium simiae complex</taxon>
    </lineage>
</organism>
<dbReference type="Proteomes" id="UP000467130">
    <property type="component" value="Chromosome"/>
</dbReference>
<gene>
    <name evidence="1" type="ORF">MSTO_36570</name>
</gene>
<dbReference type="Gene3D" id="3.30.1330.40">
    <property type="entry name" value="RutC-like"/>
    <property type="match status" value="1"/>
</dbReference>
<keyword evidence="2" id="KW-1185">Reference proteome</keyword>
<dbReference type="AlphaFoldDB" id="A0A7I7QBI2"/>
<accession>A0A7I7QBI2</accession>
<evidence type="ECO:0000313" key="1">
    <source>
        <dbReference type="EMBL" id="BBY23452.1"/>
    </source>
</evidence>
<proteinExistence type="predicted"/>